<sequence>MITVMGATGNVGRKVVQQLLAQGETVRAVGRNPEALAELAAAGAQIHAGDAADAAFLTEAFRGADAAHTMLPYSPGATDFRAEQECLGTAIAAAVRDSGVRTVVAVSSLGAELPSGTGFIAASLHPQERRLRALEGVDVLFLRPGLFFESVAAAAEVIEATGVNLDVVAPDVAVPMVSTHDVAEAAATALRARDWSGFEVREVLGPRDLTYPEATRILGAAMGRPDVPYVQVSGDEMVAALVQAGFTSETAALQVEMATAISTGTITPREGRTARSTTHTRFEDVVTELVPDRKEAS</sequence>
<dbReference type="EMBL" id="BAAAHP010000136">
    <property type="protein sequence ID" value="GAA0947259.1"/>
    <property type="molecule type" value="Genomic_DNA"/>
</dbReference>
<dbReference type="Pfam" id="PF13460">
    <property type="entry name" value="NAD_binding_10"/>
    <property type="match status" value="1"/>
</dbReference>
<dbReference type="PANTHER" id="PTHR43162">
    <property type="match status" value="1"/>
</dbReference>
<dbReference type="InterPro" id="IPR051604">
    <property type="entry name" value="Ergot_Alk_Oxidoreductase"/>
</dbReference>
<reference evidence="3" key="1">
    <citation type="journal article" date="2019" name="Int. J. Syst. Evol. Microbiol.">
        <title>The Global Catalogue of Microorganisms (GCM) 10K type strain sequencing project: providing services to taxonomists for standard genome sequencing and annotation.</title>
        <authorList>
            <consortium name="The Broad Institute Genomics Platform"/>
            <consortium name="The Broad Institute Genome Sequencing Center for Infectious Disease"/>
            <person name="Wu L."/>
            <person name="Ma J."/>
        </authorList>
    </citation>
    <scope>NUCLEOTIDE SEQUENCE [LARGE SCALE GENOMIC DNA]</scope>
    <source>
        <strain evidence="3">JCM 11117</strain>
    </source>
</reference>
<organism evidence="2 3">
    <name type="scientific">Pseudonocardia zijingensis</name>
    <dbReference type="NCBI Taxonomy" id="153376"/>
    <lineage>
        <taxon>Bacteria</taxon>
        <taxon>Bacillati</taxon>
        <taxon>Actinomycetota</taxon>
        <taxon>Actinomycetes</taxon>
        <taxon>Pseudonocardiales</taxon>
        <taxon>Pseudonocardiaceae</taxon>
        <taxon>Pseudonocardia</taxon>
    </lineage>
</organism>
<evidence type="ECO:0000313" key="2">
    <source>
        <dbReference type="EMBL" id="GAA0947259.1"/>
    </source>
</evidence>
<dbReference type="Proteomes" id="UP001499967">
    <property type="component" value="Unassembled WGS sequence"/>
</dbReference>
<evidence type="ECO:0000313" key="3">
    <source>
        <dbReference type="Proteomes" id="UP001499967"/>
    </source>
</evidence>
<accession>A0ABP4B842</accession>
<dbReference type="PANTHER" id="PTHR43162:SF1">
    <property type="entry name" value="PRESTALK A DIFFERENTIATION PROTEIN A"/>
    <property type="match status" value="1"/>
</dbReference>
<feature type="domain" description="NAD(P)-binding" evidence="1">
    <location>
        <begin position="6"/>
        <end position="191"/>
    </location>
</feature>
<dbReference type="Gene3D" id="3.40.50.720">
    <property type="entry name" value="NAD(P)-binding Rossmann-like Domain"/>
    <property type="match status" value="1"/>
</dbReference>
<dbReference type="InterPro" id="IPR036291">
    <property type="entry name" value="NAD(P)-bd_dom_sf"/>
</dbReference>
<protein>
    <submittedName>
        <fullName evidence="2">NmrA family NAD(P)-binding protein</fullName>
    </submittedName>
</protein>
<evidence type="ECO:0000259" key="1">
    <source>
        <dbReference type="Pfam" id="PF13460"/>
    </source>
</evidence>
<keyword evidence="3" id="KW-1185">Reference proteome</keyword>
<comment type="caution">
    <text evidence="2">The sequence shown here is derived from an EMBL/GenBank/DDBJ whole genome shotgun (WGS) entry which is preliminary data.</text>
</comment>
<name>A0ABP4B842_9PSEU</name>
<gene>
    <name evidence="2" type="ORF">GCM10009559_46180</name>
</gene>
<dbReference type="Gene3D" id="3.90.25.10">
    <property type="entry name" value="UDP-galactose 4-epimerase, domain 1"/>
    <property type="match status" value="1"/>
</dbReference>
<proteinExistence type="predicted"/>
<dbReference type="SUPFAM" id="SSF51735">
    <property type="entry name" value="NAD(P)-binding Rossmann-fold domains"/>
    <property type="match status" value="1"/>
</dbReference>
<dbReference type="InterPro" id="IPR016040">
    <property type="entry name" value="NAD(P)-bd_dom"/>
</dbReference>